<keyword evidence="3" id="KW-0820">tRNA-binding</keyword>
<dbReference type="InterPro" id="IPR050058">
    <property type="entry name" value="Ala-tRNA_ligase"/>
</dbReference>
<evidence type="ECO:0000256" key="9">
    <source>
        <dbReference type="ARBA" id="ARBA00023146"/>
    </source>
</evidence>
<dbReference type="Gene3D" id="3.30.980.10">
    <property type="entry name" value="Threonyl-trna Synthetase, Chain A, domain 2"/>
    <property type="match status" value="1"/>
</dbReference>
<gene>
    <name evidence="11" type="ORF">A2368_01130</name>
</gene>
<comment type="similarity">
    <text evidence="1">Belongs to the class-II aminoacyl-tRNA synthetase family.</text>
</comment>
<dbReference type="GO" id="GO:0006419">
    <property type="term" value="P:alanyl-tRNA aminoacylation"/>
    <property type="evidence" value="ECO:0007669"/>
    <property type="project" value="InterPro"/>
</dbReference>
<keyword evidence="6" id="KW-0067">ATP-binding</keyword>
<dbReference type="GO" id="GO:0004813">
    <property type="term" value="F:alanine-tRNA ligase activity"/>
    <property type="evidence" value="ECO:0007669"/>
    <property type="project" value="UniProtKB-EC"/>
</dbReference>
<dbReference type="CDD" id="cd00673">
    <property type="entry name" value="AlaRS_core"/>
    <property type="match status" value="1"/>
</dbReference>
<dbReference type="InterPro" id="IPR045864">
    <property type="entry name" value="aa-tRNA-synth_II/BPL/LPL"/>
</dbReference>
<keyword evidence="9" id="KW-0030">Aminoacyl-tRNA synthetase</keyword>
<dbReference type="InterPro" id="IPR012947">
    <property type="entry name" value="tRNA_SAD"/>
</dbReference>
<keyword evidence="4" id="KW-0436">Ligase</keyword>
<dbReference type="InterPro" id="IPR018164">
    <property type="entry name" value="Ala-tRNA-synth_IIc_N"/>
</dbReference>
<dbReference type="GO" id="GO:0002161">
    <property type="term" value="F:aminoacyl-tRNA deacylase activity"/>
    <property type="evidence" value="ECO:0007669"/>
    <property type="project" value="TreeGrafter"/>
</dbReference>
<dbReference type="Proteomes" id="UP000176682">
    <property type="component" value="Unassembled WGS sequence"/>
</dbReference>
<dbReference type="NCBIfam" id="NF002436">
    <property type="entry name" value="PRK01584.1"/>
    <property type="match status" value="1"/>
</dbReference>
<dbReference type="InterPro" id="IPR018165">
    <property type="entry name" value="Ala-tRNA-synth_IIc_core"/>
</dbReference>
<keyword evidence="5" id="KW-0547">Nucleotide-binding</keyword>
<evidence type="ECO:0000313" key="12">
    <source>
        <dbReference type="Proteomes" id="UP000176682"/>
    </source>
</evidence>
<dbReference type="GO" id="GO:0005829">
    <property type="term" value="C:cytosol"/>
    <property type="evidence" value="ECO:0007669"/>
    <property type="project" value="TreeGrafter"/>
</dbReference>
<comment type="caution">
    <text evidence="11">The sequence shown here is derived from an EMBL/GenBank/DDBJ whole genome shotgun (WGS) entry which is preliminary data.</text>
</comment>
<evidence type="ECO:0000256" key="6">
    <source>
        <dbReference type="ARBA" id="ARBA00022840"/>
    </source>
</evidence>
<dbReference type="Pfam" id="PF07973">
    <property type="entry name" value="tRNA_SAD"/>
    <property type="match status" value="1"/>
</dbReference>
<dbReference type="Gene3D" id="3.30.54.20">
    <property type="match status" value="1"/>
</dbReference>
<evidence type="ECO:0000313" key="11">
    <source>
        <dbReference type="EMBL" id="OGD78615.1"/>
    </source>
</evidence>
<evidence type="ECO:0000259" key="10">
    <source>
        <dbReference type="PROSITE" id="PS50860"/>
    </source>
</evidence>
<evidence type="ECO:0000256" key="2">
    <source>
        <dbReference type="ARBA" id="ARBA00013168"/>
    </source>
</evidence>
<keyword evidence="7" id="KW-0694">RNA-binding</keyword>
<dbReference type="EC" id="6.1.1.7" evidence="2"/>
<dbReference type="GO" id="GO:0000049">
    <property type="term" value="F:tRNA binding"/>
    <property type="evidence" value="ECO:0007669"/>
    <property type="project" value="UniProtKB-KW"/>
</dbReference>
<evidence type="ECO:0000256" key="3">
    <source>
        <dbReference type="ARBA" id="ARBA00022555"/>
    </source>
</evidence>
<dbReference type="InterPro" id="IPR002318">
    <property type="entry name" value="Ala-tRNA-lgiase_IIc"/>
</dbReference>
<keyword evidence="8" id="KW-0648">Protein biosynthesis</keyword>
<sequence length="604" mass="67643">MTGRELRQAYLDFFISKNHTRIDPAPLVLENDPTTLFTSSGMQPLVPYLLGQPHPAGTRLVNSQPSFRSQDIDEIGDNRHSTFFEMLGNWSLGDYFKQEQLTWFFTFLTDVVGLDPQHLYVSVFAGNDQVPRDDESIAIWQQLFAGKKIVAKIDERIFAYPASKNWWSRSGVPENMPPGEPGGPDSEVFYDFGADFKFHENSSFKSSPCHPNCDCGRFIEIGNSVFMQYQKLDNGSLKELPQKNVDFGGGFERILAAINHTPDIFTTDLYLPLIKQIEKLTQRSYTGDHQPAMRIIADHLKASVFLIAAGVTPGNKQQPYLLRRLLRRSAVKLHLLTGRSLDGHTLSELAETIISIYPEYLDSTQITPKLSLISEEIDKFNKALDKGLSLLDKQSPEQITSQFAFDLLQTYGFPYEVTKEIATARGVTLDDAGFESLKDQHTQASRTTSAGMFKGGLQDQSEITTKYHTATHLLHAALRQVLGSTVQQVGSNITGDRLRFDFTHPQALTPLELQQVEDLVNQQIIANLPVTKEIMSLEAAKDSKALAFFSHKYTDTVSVYSIGDFSREVCGGPHVESTGAIGPITFYKQEAVGQGRRRLYGKIR</sequence>
<dbReference type="SMART" id="SM00863">
    <property type="entry name" value="tRNA_SAD"/>
    <property type="match status" value="1"/>
</dbReference>
<dbReference type="Pfam" id="PF01411">
    <property type="entry name" value="tRNA-synt_2c"/>
    <property type="match status" value="1"/>
</dbReference>
<reference evidence="11 12" key="1">
    <citation type="journal article" date="2016" name="Nat. Commun.">
        <title>Thousands of microbial genomes shed light on interconnected biogeochemical processes in an aquifer system.</title>
        <authorList>
            <person name="Anantharaman K."/>
            <person name="Brown C.T."/>
            <person name="Hug L.A."/>
            <person name="Sharon I."/>
            <person name="Castelle C.J."/>
            <person name="Probst A.J."/>
            <person name="Thomas B.C."/>
            <person name="Singh A."/>
            <person name="Wilkins M.J."/>
            <person name="Karaoz U."/>
            <person name="Brodie E.L."/>
            <person name="Williams K.H."/>
            <person name="Hubbard S.S."/>
            <person name="Banfield J.F."/>
        </authorList>
    </citation>
    <scope>NUCLEOTIDE SEQUENCE [LARGE SCALE GENOMIC DNA]</scope>
</reference>
<protein>
    <recommendedName>
        <fullName evidence="2">alanine--tRNA ligase</fullName>
        <ecNumber evidence="2">6.1.1.7</ecNumber>
    </recommendedName>
</protein>
<dbReference type="Gene3D" id="3.30.930.10">
    <property type="entry name" value="Bira Bifunctional Protein, Domain 2"/>
    <property type="match status" value="1"/>
</dbReference>
<evidence type="ECO:0000256" key="5">
    <source>
        <dbReference type="ARBA" id="ARBA00022741"/>
    </source>
</evidence>
<dbReference type="PROSITE" id="PS50860">
    <property type="entry name" value="AA_TRNA_LIGASE_II_ALA"/>
    <property type="match status" value="1"/>
</dbReference>
<evidence type="ECO:0000256" key="8">
    <source>
        <dbReference type="ARBA" id="ARBA00022917"/>
    </source>
</evidence>
<dbReference type="PRINTS" id="PR00980">
    <property type="entry name" value="TRNASYNTHALA"/>
</dbReference>
<dbReference type="GO" id="GO:0005524">
    <property type="term" value="F:ATP binding"/>
    <property type="evidence" value="ECO:0007669"/>
    <property type="project" value="UniProtKB-KW"/>
</dbReference>
<dbReference type="EMBL" id="MFAM01000040">
    <property type="protein sequence ID" value="OGD78615.1"/>
    <property type="molecule type" value="Genomic_DNA"/>
</dbReference>
<evidence type="ECO:0000256" key="1">
    <source>
        <dbReference type="ARBA" id="ARBA00008226"/>
    </source>
</evidence>
<dbReference type="PANTHER" id="PTHR11777">
    <property type="entry name" value="ALANYL-TRNA SYNTHETASE"/>
    <property type="match status" value="1"/>
</dbReference>
<dbReference type="InterPro" id="IPR018162">
    <property type="entry name" value="Ala-tRNA-ligase_IIc_anticod-bd"/>
</dbReference>
<proteinExistence type="inferred from homology"/>
<dbReference type="PANTHER" id="PTHR11777:SF9">
    <property type="entry name" value="ALANINE--TRNA LIGASE, CYTOPLASMIC"/>
    <property type="match status" value="1"/>
</dbReference>
<dbReference type="SUPFAM" id="SSF55681">
    <property type="entry name" value="Class II aaRS and biotin synthetases"/>
    <property type="match status" value="1"/>
</dbReference>
<dbReference type="SUPFAM" id="SSF55186">
    <property type="entry name" value="ThrRS/AlaRS common domain"/>
    <property type="match status" value="1"/>
</dbReference>
<organism evidence="11 12">
    <name type="scientific">Candidatus Collierbacteria bacterium RIFOXYB1_FULL_49_13</name>
    <dbReference type="NCBI Taxonomy" id="1817728"/>
    <lineage>
        <taxon>Bacteria</taxon>
        <taxon>Candidatus Collieribacteriota</taxon>
    </lineage>
</organism>
<evidence type="ECO:0000256" key="7">
    <source>
        <dbReference type="ARBA" id="ARBA00022884"/>
    </source>
</evidence>
<dbReference type="FunFam" id="3.30.980.10:FF:000004">
    <property type="entry name" value="Alanine--tRNA ligase, cytoplasmic"/>
    <property type="match status" value="1"/>
</dbReference>
<dbReference type="AlphaFoldDB" id="A0A1F5FG18"/>
<evidence type="ECO:0000256" key="4">
    <source>
        <dbReference type="ARBA" id="ARBA00022598"/>
    </source>
</evidence>
<feature type="domain" description="Alanyl-transfer RNA synthetases family profile" evidence="10">
    <location>
        <begin position="1"/>
        <end position="599"/>
    </location>
</feature>
<dbReference type="SUPFAM" id="SSF101353">
    <property type="entry name" value="Putative anticodon-binding domain of alanyl-tRNA synthetase (AlaRS)"/>
    <property type="match status" value="1"/>
</dbReference>
<dbReference type="InterPro" id="IPR018163">
    <property type="entry name" value="Thr/Ala-tRNA-synth_IIc_edit"/>
</dbReference>
<name>A0A1F5FG18_9BACT</name>
<accession>A0A1F5FG18</accession>